<organism evidence="3 4">
    <name type="scientific">Lagenidium giganteum</name>
    <dbReference type="NCBI Taxonomy" id="4803"/>
    <lineage>
        <taxon>Eukaryota</taxon>
        <taxon>Sar</taxon>
        <taxon>Stramenopiles</taxon>
        <taxon>Oomycota</taxon>
        <taxon>Peronosporomycetes</taxon>
        <taxon>Pythiales</taxon>
        <taxon>Pythiaceae</taxon>
    </lineage>
</organism>
<name>A0AAV2ZCM5_9STRA</name>
<accession>A0AAV2ZCM5</accession>
<feature type="transmembrane region" description="Helical" evidence="2">
    <location>
        <begin position="204"/>
        <end position="222"/>
    </location>
</feature>
<evidence type="ECO:0000313" key="3">
    <source>
        <dbReference type="EMBL" id="DBA02943.1"/>
    </source>
</evidence>
<evidence type="ECO:0008006" key="5">
    <source>
        <dbReference type="Google" id="ProtNLM"/>
    </source>
</evidence>
<keyword evidence="2" id="KW-1133">Transmembrane helix</keyword>
<feature type="transmembrane region" description="Helical" evidence="2">
    <location>
        <begin position="131"/>
        <end position="149"/>
    </location>
</feature>
<keyword evidence="2" id="KW-0472">Membrane</keyword>
<protein>
    <recommendedName>
        <fullName evidence="5">Alpha-1,3-glucosyltransferase</fullName>
    </recommendedName>
</protein>
<keyword evidence="4" id="KW-1185">Reference proteome</keyword>
<dbReference type="AlphaFoldDB" id="A0AAV2ZCM5"/>
<gene>
    <name evidence="3" type="ORF">N0F65_005970</name>
</gene>
<sequence>MEATMEREAAAEGDREHAPHDERGMVFFRRPDISGRRLFFQGHRSPRSTEREPVAPVQLVTVDGQTRFGIPALPRADAEDAAGNARAQDDKLARSADEAQLLVMSNAVEDGQSQRRYRHIQSTSSRMHSQFAFLIAACAGIVLTLVLLLPDGKGAAKCTPGTALVHRKHGLTPWFLFPDAWYNTDAYASILAEPNSERVEDVRPFLFTATALTTALGVACVFLRAELMLTFYIYAVVAVDVVTLALYIPHIFFVLRLLFDAILILLALEARRHLEHTWFVTNFHRLRF</sequence>
<comment type="caution">
    <text evidence="3">The sequence shown here is derived from an EMBL/GenBank/DDBJ whole genome shotgun (WGS) entry which is preliminary data.</text>
</comment>
<evidence type="ECO:0000313" key="4">
    <source>
        <dbReference type="Proteomes" id="UP001146120"/>
    </source>
</evidence>
<feature type="region of interest" description="Disordered" evidence="1">
    <location>
        <begin position="1"/>
        <end position="23"/>
    </location>
</feature>
<dbReference type="EMBL" id="DAKRPA010000025">
    <property type="protein sequence ID" value="DBA02943.1"/>
    <property type="molecule type" value="Genomic_DNA"/>
</dbReference>
<reference evidence="3" key="2">
    <citation type="journal article" date="2023" name="Microbiol Resour">
        <title>Decontamination and Annotation of the Draft Genome Sequence of the Oomycete Lagenidium giganteum ARSEF 373.</title>
        <authorList>
            <person name="Morgan W.R."/>
            <person name="Tartar A."/>
        </authorList>
    </citation>
    <scope>NUCLEOTIDE SEQUENCE</scope>
    <source>
        <strain evidence="3">ARSEF 373</strain>
    </source>
</reference>
<keyword evidence="2" id="KW-0812">Transmembrane</keyword>
<reference evidence="3" key="1">
    <citation type="submission" date="2022-11" db="EMBL/GenBank/DDBJ databases">
        <authorList>
            <person name="Morgan W.R."/>
            <person name="Tartar A."/>
        </authorList>
    </citation>
    <scope>NUCLEOTIDE SEQUENCE</scope>
    <source>
        <strain evidence="3">ARSEF 373</strain>
    </source>
</reference>
<feature type="transmembrane region" description="Helical" evidence="2">
    <location>
        <begin position="229"/>
        <end position="247"/>
    </location>
</feature>
<dbReference type="Proteomes" id="UP001146120">
    <property type="component" value="Unassembled WGS sequence"/>
</dbReference>
<proteinExistence type="predicted"/>
<evidence type="ECO:0000256" key="2">
    <source>
        <dbReference type="SAM" id="Phobius"/>
    </source>
</evidence>
<evidence type="ECO:0000256" key="1">
    <source>
        <dbReference type="SAM" id="MobiDB-lite"/>
    </source>
</evidence>